<proteinExistence type="inferred from homology"/>
<evidence type="ECO:0000313" key="6">
    <source>
        <dbReference type="EMBL" id="MCW0953284.1"/>
    </source>
</evidence>
<evidence type="ECO:0000256" key="4">
    <source>
        <dbReference type="ARBA" id="ARBA00023172"/>
    </source>
</evidence>
<keyword evidence="3" id="KW-0238">DNA-binding</keyword>
<dbReference type="PROSITE" id="PS51898">
    <property type="entry name" value="TYR_RECOMBINASE"/>
    <property type="match status" value="1"/>
</dbReference>
<dbReference type="InterPro" id="IPR004107">
    <property type="entry name" value="Integrase_SAM-like_N"/>
</dbReference>
<dbReference type="Pfam" id="PF14659">
    <property type="entry name" value="Phage_int_SAM_3"/>
    <property type="match status" value="1"/>
</dbReference>
<dbReference type="Gene3D" id="1.10.443.10">
    <property type="entry name" value="Intergrase catalytic core"/>
    <property type="match status" value="1"/>
</dbReference>
<keyword evidence="7" id="KW-1185">Reference proteome</keyword>
<dbReference type="InterPro" id="IPR002104">
    <property type="entry name" value="Integrase_catalytic"/>
</dbReference>
<dbReference type="InterPro" id="IPR011010">
    <property type="entry name" value="DNA_brk_join_enz"/>
</dbReference>
<dbReference type="PANTHER" id="PTHR30349">
    <property type="entry name" value="PHAGE INTEGRASE-RELATED"/>
    <property type="match status" value="1"/>
</dbReference>
<evidence type="ECO:0000313" key="7">
    <source>
        <dbReference type="Proteomes" id="UP001526225"/>
    </source>
</evidence>
<dbReference type="Proteomes" id="UP001526225">
    <property type="component" value="Unassembled WGS sequence"/>
</dbReference>
<dbReference type="InterPro" id="IPR013762">
    <property type="entry name" value="Integrase-like_cat_sf"/>
</dbReference>
<reference evidence="6 7" key="1">
    <citation type="submission" date="2022-10" db="EMBL/GenBank/DDBJ databases">
        <title>Weissella fermenti sp. nov., isolated from fermented cabbage.</title>
        <authorList>
            <person name="Lee J.K."/>
            <person name="Baek J.H."/>
            <person name="Choi D.G."/>
            <person name="Kim J.M."/>
            <person name="Jeon C.O."/>
        </authorList>
    </citation>
    <scope>NUCLEOTIDE SEQUENCE [LARGE SCALE GENOMIC DNA]</scope>
    <source>
        <strain evidence="6 7">KACC 18534</strain>
    </source>
</reference>
<evidence type="ECO:0000259" key="5">
    <source>
        <dbReference type="PROSITE" id="PS51898"/>
    </source>
</evidence>
<sequence length="298" mass="34860">MMFIEFYAEWLDQHIKSGINSRTIASHEVAFRWAERYLSEYKLKEITRPVLQKYIDTLSETRKTSTVKLLLINTNMPLKEAFHDGIIAKDPTFRLKYKIEKDKPDKNKFLELDEFKRLLSLLENKQLDLYDLGVYLSALSGLRLGEVMALTFDDFDRDNYTVSVTKTRTLVRPFTSAPPKTKNSTRVVSIHPKFFDKLNEYIEETGNTDLWHDVLGESVTKRLDKIIRDNDFQKITFHGLRHTHASYLINSGIDTAYVSKRLGHADIAVTQKVYFHFFETRNAEEDEKAMNLFRISTE</sequence>
<dbReference type="CDD" id="cd01189">
    <property type="entry name" value="INT_ICEBs1_C_like"/>
    <property type="match status" value="1"/>
</dbReference>
<gene>
    <name evidence="6" type="ORF">OIT44_04235</name>
</gene>
<evidence type="ECO:0000256" key="3">
    <source>
        <dbReference type="ARBA" id="ARBA00023125"/>
    </source>
</evidence>
<dbReference type="EMBL" id="JAOZFE010000003">
    <property type="protein sequence ID" value="MCW0953284.1"/>
    <property type="molecule type" value="Genomic_DNA"/>
</dbReference>
<name>A0ABT3E4F1_9LACO</name>
<evidence type="ECO:0000256" key="2">
    <source>
        <dbReference type="ARBA" id="ARBA00022908"/>
    </source>
</evidence>
<evidence type="ECO:0000256" key="1">
    <source>
        <dbReference type="ARBA" id="ARBA00008857"/>
    </source>
</evidence>
<accession>A0ABT3E4F1</accession>
<dbReference type="PANTHER" id="PTHR30349:SF64">
    <property type="entry name" value="PROPHAGE INTEGRASE INTD-RELATED"/>
    <property type="match status" value="1"/>
</dbReference>
<feature type="domain" description="Tyr recombinase" evidence="5">
    <location>
        <begin position="105"/>
        <end position="287"/>
    </location>
</feature>
<dbReference type="Gene3D" id="1.10.150.130">
    <property type="match status" value="1"/>
</dbReference>
<dbReference type="InterPro" id="IPR010998">
    <property type="entry name" value="Integrase_recombinase_N"/>
</dbReference>
<dbReference type="RefSeq" id="WP_264336080.1">
    <property type="nucleotide sequence ID" value="NZ_CP074441.1"/>
</dbReference>
<dbReference type="Pfam" id="PF00589">
    <property type="entry name" value="Phage_integrase"/>
    <property type="match status" value="1"/>
</dbReference>
<organism evidence="6 7">
    <name type="scientific">Weissella ceti</name>
    <dbReference type="NCBI Taxonomy" id="759620"/>
    <lineage>
        <taxon>Bacteria</taxon>
        <taxon>Bacillati</taxon>
        <taxon>Bacillota</taxon>
        <taxon>Bacilli</taxon>
        <taxon>Lactobacillales</taxon>
        <taxon>Lactobacillaceae</taxon>
        <taxon>Weissella</taxon>
    </lineage>
</organism>
<dbReference type="InterPro" id="IPR050090">
    <property type="entry name" value="Tyrosine_recombinase_XerCD"/>
</dbReference>
<comment type="similarity">
    <text evidence="1">Belongs to the 'phage' integrase family.</text>
</comment>
<protein>
    <submittedName>
        <fullName evidence="6">Site-specific integrase</fullName>
    </submittedName>
</protein>
<keyword evidence="4" id="KW-0233">DNA recombination</keyword>
<keyword evidence="2" id="KW-0229">DNA integration</keyword>
<dbReference type="SUPFAM" id="SSF56349">
    <property type="entry name" value="DNA breaking-rejoining enzymes"/>
    <property type="match status" value="1"/>
</dbReference>
<comment type="caution">
    <text evidence="6">The sequence shown here is derived from an EMBL/GenBank/DDBJ whole genome shotgun (WGS) entry which is preliminary data.</text>
</comment>